<dbReference type="Proteomes" id="UP001642483">
    <property type="component" value="Unassembled WGS sequence"/>
</dbReference>
<organism evidence="9 10">
    <name type="scientific">Clavelina lepadiformis</name>
    <name type="common">Light-bulb sea squirt</name>
    <name type="synonym">Ascidia lepadiformis</name>
    <dbReference type="NCBI Taxonomy" id="159417"/>
    <lineage>
        <taxon>Eukaryota</taxon>
        <taxon>Metazoa</taxon>
        <taxon>Chordata</taxon>
        <taxon>Tunicata</taxon>
        <taxon>Ascidiacea</taxon>
        <taxon>Aplousobranchia</taxon>
        <taxon>Clavelinidae</taxon>
        <taxon>Clavelina</taxon>
    </lineage>
</organism>
<accession>A0ABP0GF36</accession>
<dbReference type="SMART" id="SM00241">
    <property type="entry name" value="ZP"/>
    <property type="match status" value="1"/>
</dbReference>
<dbReference type="InterPro" id="IPR055355">
    <property type="entry name" value="ZP-C"/>
</dbReference>
<dbReference type="SUPFAM" id="SSF57196">
    <property type="entry name" value="EGF/Laminin"/>
    <property type="match status" value="1"/>
</dbReference>
<dbReference type="Pfam" id="PF17517">
    <property type="entry name" value="IgGFc_binding"/>
    <property type="match status" value="1"/>
</dbReference>
<feature type="region of interest" description="Disordered" evidence="4">
    <location>
        <begin position="1842"/>
        <end position="1894"/>
    </location>
</feature>
<evidence type="ECO:0000256" key="6">
    <source>
        <dbReference type="SAM" id="SignalP"/>
    </source>
</evidence>
<dbReference type="PANTHER" id="PTHR14002:SF43">
    <property type="entry name" value="DELTA-LIKE PROTEIN"/>
    <property type="match status" value="1"/>
</dbReference>
<keyword evidence="5" id="KW-0472">Membrane</keyword>
<evidence type="ECO:0000313" key="9">
    <source>
        <dbReference type="EMBL" id="CAK8689419.1"/>
    </source>
</evidence>
<evidence type="ECO:0000256" key="4">
    <source>
        <dbReference type="SAM" id="MobiDB-lite"/>
    </source>
</evidence>
<dbReference type="InterPro" id="IPR035234">
    <property type="entry name" value="IgGFc-bd_N"/>
</dbReference>
<feature type="compositionally biased region" description="Low complexity" evidence="4">
    <location>
        <begin position="1869"/>
        <end position="1894"/>
    </location>
</feature>
<feature type="domain" description="EGF-like" evidence="7">
    <location>
        <begin position="629"/>
        <end position="667"/>
    </location>
</feature>
<evidence type="ECO:0008006" key="11">
    <source>
        <dbReference type="Google" id="ProtNLM"/>
    </source>
</evidence>
<feature type="disulfide bond" evidence="3">
    <location>
        <begin position="638"/>
        <end position="655"/>
    </location>
</feature>
<feature type="transmembrane region" description="Helical" evidence="5">
    <location>
        <begin position="1723"/>
        <end position="1742"/>
    </location>
</feature>
<dbReference type="PROSITE" id="PS51034">
    <property type="entry name" value="ZP_2"/>
    <property type="match status" value="1"/>
</dbReference>
<gene>
    <name evidence="9" type="ORF">CVLEPA_LOCUS21429</name>
</gene>
<dbReference type="InterPro" id="IPR001507">
    <property type="entry name" value="ZP_dom"/>
</dbReference>
<proteinExistence type="predicted"/>
<keyword evidence="1 6" id="KW-0732">Signal</keyword>
<protein>
    <recommendedName>
        <fullName evidence="11">EGF-like domain-containing protein</fullName>
    </recommendedName>
</protein>
<evidence type="ECO:0000256" key="1">
    <source>
        <dbReference type="ARBA" id="ARBA00022729"/>
    </source>
</evidence>
<sequence>MLFKLRFLHLCWINIVFLAGTLFAVRNNINAPVCDNLAPKSLSCVDVKCNNNNVVVSIPTAKLTNFLLNPDLETNLFVVQGNSSDVSYNKNGDVLKITFPYRKDTERNIYWSGDQLIYPIYESISYITDVRRSYQLNYACSFSREEERFRSFSDVKEKNFINYLQYRDGAEKFSGEACNSFFNITILPAFMSWDVKSALSALYPLKAIVQTFKSNGSLLSQAKSSLPGFTNIVMNDGDTAAPSDTQLFSAYIYKFDVPVQAFGAILDRAQAQQTFAMLPPCAWGSEYILISYSARKSYVVVVSYYPDTEVEVRLKNQGNLKFNFTVSASVAYFVAGQGYLANVTDLSGILLLSNQPVGVFSVMQDAKVPAEKTSTHTNNLVEQLLPVSLWGSEYIASCPSFHHTGCIIRLVSYWEHVLVKIYQANSTREFKLLPYSYYDVDLVRNDKGYLTSVNGVAFMAVLLGKGGLIEHSSPSSHFRSSFHETEASNQTLPFLVQLTPVRLYSSMHTVPPHIYDDPTQTITLTFTTNATEDMRFLGFPTSSEDWLLVSNRTDQKVAQFTIMFRDHMQHYYASSGQSRFSTIVYKRSRNTLTAHMGAMNFVHIPLNVPSAKQTTPLVDTSVPPTTPFPIDACASFPCQNNGICSPTNTSRVFECVCDNRHAGRFCQEVVSRRNGLFYMAEISTPEIRRGFGTTESTRLWFPVKVEIVSLGQHYYIRSLDGCPNKYPCLSWLSIYEERKVGFLQGAGESPYPWTMVAKSFDDPGSFLISGITGEYLSIGAYYHLSNDSDKAISVQLLPTTLNSSVLESQKYDSFTQYEVQNIFSVMSSIQVPLHEPGVLLSPGFRLCFWYKAFLTSQISFPEIIFRLRANTIKVKEFPGLNPGMKAIAVIDKAGLETPTTDEYNAFLRDFWHFACFQSDEVSLTVYVDSFKIAKISLSDLESNESSTIDIAYCSPQALPSCFLGFVQGISVWSLPTSSESLHSIYTKPSACGPAAKGIKLIGPNIITRDILFPICACRHCPVGWSNAGSQCFSVVQQRFTFREYQAANLSNNIRPAVLTSKEHRFVASSMVDSISPLTLPYVSRFLPAFNDTYLWLGTFPVVKEQTAKNLSLAVCAVYSPRSFSSIPMKNLSYWPSRAAGAIARPNDYYLEDGDCFSPRSGVYAQNSRLFQSTESTIIFLLDNLQLYKSMVTYKTVLKSICELFQDVVLHKAKCCLVARGLNCATSLAEFEQNILKNVDIQSLSLTTQATSLGKILPRDSYVVLATTAVQDDNSIIRNLKTALIRSHSSIYALGFGKSNLRFVQSLATHPHFAHYNPFNNLTRNNTSWEKFVLSFQRFICGIKQSNQSFPLSGTSDDFEDPVFPNTRNYPEPKVMCGRHQLTVELDQRFVLEKVNLVSSNNIVVYFEGYKSNKGCRATNAYGAPRPVYRLSAHYPFQECGLNVQHSTNRMYVSGKIFRDYLNINLPISFGIHLANINCSYANNNSSIKESFKPVLNRDASNITGRGKFFNIDISLYRDETLRNMWPHEPDVIIGNRMNVLVNASHPVPQGLRMIVVFCVASPKSVYMPNSTLQIPLIKDGCVPTIASAGLGARIIMSDDRSLHFNFLVFKWRNLLYKKIFVHCLAEVCDSRLPSCAPCSSARRRRSLANGVYQLTTSVALQPITAKSATDTTNQSKNNFLPTESKLTTLTETNLGIVKQPLKNHGRGPATTGFQLSDYKMACLLLFTFLFFLTIIVVVLHVTRRDSFSQCVKHTASRYYRGLSVSDITQHTYPKPAVNQATATSSSVFSAGAHPVIDSTHILDLADIQPAPNTRQVLLKEVVNAANNFRSVAGVSVQPRSNRKRKPFSTFLGSDSETPGGSRLRSGISNVNTTAFNDNDNNNLANNNKKALNNDGNKSLKLRFEERAMEQTVL</sequence>
<dbReference type="Pfam" id="PF00100">
    <property type="entry name" value="Zona_pellucida"/>
    <property type="match status" value="1"/>
</dbReference>
<evidence type="ECO:0000313" key="10">
    <source>
        <dbReference type="Proteomes" id="UP001642483"/>
    </source>
</evidence>
<keyword evidence="3" id="KW-0245">EGF-like domain</keyword>
<dbReference type="InterPro" id="IPR000742">
    <property type="entry name" value="EGF"/>
</dbReference>
<feature type="signal peptide" evidence="6">
    <location>
        <begin position="1"/>
        <end position="24"/>
    </location>
</feature>
<evidence type="ECO:0000259" key="8">
    <source>
        <dbReference type="PROSITE" id="PS51034"/>
    </source>
</evidence>
<evidence type="ECO:0000256" key="3">
    <source>
        <dbReference type="PROSITE-ProRule" id="PRU00076"/>
    </source>
</evidence>
<dbReference type="EMBL" id="CAWYQH010000108">
    <property type="protein sequence ID" value="CAK8689419.1"/>
    <property type="molecule type" value="Genomic_DNA"/>
</dbReference>
<evidence type="ECO:0000256" key="2">
    <source>
        <dbReference type="ARBA" id="ARBA00023157"/>
    </source>
</evidence>
<evidence type="ECO:0000259" key="7">
    <source>
        <dbReference type="PROSITE" id="PS50026"/>
    </source>
</evidence>
<feature type="domain" description="ZP" evidence="8">
    <location>
        <begin position="1375"/>
        <end position="1645"/>
    </location>
</feature>
<dbReference type="PROSITE" id="PS50026">
    <property type="entry name" value="EGF_3"/>
    <property type="match status" value="1"/>
</dbReference>
<comment type="caution">
    <text evidence="3">Lacks conserved residue(s) required for the propagation of feature annotation.</text>
</comment>
<dbReference type="Gene3D" id="2.10.25.10">
    <property type="entry name" value="Laminin"/>
    <property type="match status" value="1"/>
</dbReference>
<dbReference type="PROSITE" id="PS00022">
    <property type="entry name" value="EGF_1"/>
    <property type="match status" value="1"/>
</dbReference>
<keyword evidence="5" id="KW-1133">Transmembrane helix</keyword>
<keyword evidence="10" id="KW-1185">Reference proteome</keyword>
<dbReference type="Gene3D" id="2.60.40.4100">
    <property type="entry name" value="Zona pellucida, ZP-C domain"/>
    <property type="match status" value="1"/>
</dbReference>
<evidence type="ECO:0000256" key="5">
    <source>
        <dbReference type="SAM" id="Phobius"/>
    </source>
</evidence>
<dbReference type="InterPro" id="IPR042235">
    <property type="entry name" value="ZP-C_dom"/>
</dbReference>
<feature type="chain" id="PRO_5045666068" description="EGF-like domain-containing protein" evidence="6">
    <location>
        <begin position="25"/>
        <end position="1913"/>
    </location>
</feature>
<name>A0ABP0GF36_CLALP</name>
<reference evidence="9 10" key="1">
    <citation type="submission" date="2024-02" db="EMBL/GenBank/DDBJ databases">
        <authorList>
            <person name="Daric V."/>
            <person name="Darras S."/>
        </authorList>
    </citation>
    <scope>NUCLEOTIDE SEQUENCE [LARGE SCALE GENOMIC DNA]</scope>
</reference>
<dbReference type="CDD" id="cd00054">
    <property type="entry name" value="EGF_CA"/>
    <property type="match status" value="1"/>
</dbReference>
<comment type="caution">
    <text evidence="9">The sequence shown here is derived from an EMBL/GenBank/DDBJ whole genome shotgun (WGS) entry which is preliminary data.</text>
</comment>
<keyword evidence="5" id="KW-0812">Transmembrane</keyword>
<dbReference type="PANTHER" id="PTHR14002">
    <property type="entry name" value="ENDOGLIN/TGF-BETA RECEPTOR TYPE III"/>
    <property type="match status" value="1"/>
</dbReference>
<keyword evidence="2 3" id="KW-1015">Disulfide bond</keyword>
<feature type="disulfide bond" evidence="3">
    <location>
        <begin position="657"/>
        <end position="666"/>
    </location>
</feature>